<dbReference type="PANTHER" id="PTHR32439">
    <property type="entry name" value="FERREDOXIN--NITRITE REDUCTASE, CHLOROPLASTIC"/>
    <property type="match status" value="1"/>
</dbReference>
<dbReference type="Pfam" id="PF01077">
    <property type="entry name" value="NIR_SIR"/>
    <property type="match status" value="2"/>
</dbReference>
<evidence type="ECO:0000259" key="7">
    <source>
        <dbReference type="Pfam" id="PF01077"/>
    </source>
</evidence>
<evidence type="ECO:0000256" key="5">
    <source>
        <dbReference type="ARBA" id="ARBA00023004"/>
    </source>
</evidence>
<keyword evidence="6" id="KW-0411">Iron-sulfur</keyword>
<reference evidence="9 10" key="1">
    <citation type="journal article" date="2013" name="PLoS ONE">
        <title>Genomic analysis of Melioribacter roseus, facultatively anaerobic organotrophic bacterium representing a novel deep lineage within Bacteriodetes/Chlorobi group.</title>
        <authorList>
            <person name="Kadnikov V.V."/>
            <person name="Mardanov A.V."/>
            <person name="Podosokorskaya O.A."/>
            <person name="Gavrilov S.N."/>
            <person name="Kublanov I.V."/>
            <person name="Beletsky A.V."/>
            <person name="Bonch-Osmolovskaya E.A."/>
            <person name="Ravin N.V."/>
        </authorList>
    </citation>
    <scope>NUCLEOTIDE SEQUENCE [LARGE SCALE GENOMIC DNA]</scope>
    <source>
        <strain evidence="10">JCM 17771 / P3M-2</strain>
    </source>
</reference>
<keyword evidence="1" id="KW-0004">4Fe-4S</keyword>
<keyword evidence="3" id="KW-0479">Metal-binding</keyword>
<dbReference type="SUPFAM" id="SSF55124">
    <property type="entry name" value="Nitrite/Sulfite reductase N-terminal domain-like"/>
    <property type="match status" value="2"/>
</dbReference>
<feature type="domain" description="Nitrite/Sulfite reductase ferredoxin-like" evidence="8">
    <location>
        <begin position="56"/>
        <end position="119"/>
    </location>
</feature>
<gene>
    <name evidence="9" type="ordered locus">MROS_0866</name>
</gene>
<evidence type="ECO:0000256" key="4">
    <source>
        <dbReference type="ARBA" id="ARBA00023002"/>
    </source>
</evidence>
<dbReference type="RefSeq" id="WP_014855543.1">
    <property type="nucleotide sequence ID" value="NC_018178.1"/>
</dbReference>
<evidence type="ECO:0000256" key="6">
    <source>
        <dbReference type="ARBA" id="ARBA00023014"/>
    </source>
</evidence>
<dbReference type="PROSITE" id="PS00365">
    <property type="entry name" value="NIR_SIR"/>
    <property type="match status" value="1"/>
</dbReference>
<dbReference type="PATRIC" id="fig|1191523.3.peg.914"/>
<dbReference type="InterPro" id="IPR006067">
    <property type="entry name" value="NO2/SO3_Rdtase_4Fe4S_dom"/>
</dbReference>
<dbReference type="GO" id="GO:0016491">
    <property type="term" value="F:oxidoreductase activity"/>
    <property type="evidence" value="ECO:0007669"/>
    <property type="project" value="UniProtKB-KW"/>
</dbReference>
<dbReference type="InterPro" id="IPR051329">
    <property type="entry name" value="NIR_SIR_4Fe-4S"/>
</dbReference>
<organism evidence="9 10">
    <name type="scientific">Melioribacter roseus (strain DSM 23840 / JCM 17771 / VKM B-2668 / P3M-2)</name>
    <dbReference type="NCBI Taxonomy" id="1191523"/>
    <lineage>
        <taxon>Bacteria</taxon>
        <taxon>Pseudomonadati</taxon>
        <taxon>Ignavibacteriota</taxon>
        <taxon>Ignavibacteria</taxon>
        <taxon>Ignavibacteriales</taxon>
        <taxon>Melioribacteraceae</taxon>
        <taxon>Melioribacter</taxon>
    </lineage>
</organism>
<evidence type="ECO:0000256" key="2">
    <source>
        <dbReference type="ARBA" id="ARBA00022617"/>
    </source>
</evidence>
<dbReference type="Proteomes" id="UP000009011">
    <property type="component" value="Chromosome"/>
</dbReference>
<protein>
    <submittedName>
        <fullName evidence="9">Putative sulfite reductase, contains SirA-like domain</fullName>
    </submittedName>
</protein>
<keyword evidence="5" id="KW-0408">Iron</keyword>
<dbReference type="AlphaFoldDB" id="I6YU75"/>
<feature type="domain" description="Nitrite/sulphite reductase 4Fe-4S" evidence="7">
    <location>
        <begin position="128"/>
        <end position="277"/>
    </location>
</feature>
<feature type="domain" description="Nitrite/sulphite reductase 4Fe-4S" evidence="7">
    <location>
        <begin position="423"/>
        <end position="560"/>
    </location>
</feature>
<keyword evidence="10" id="KW-1185">Reference proteome</keyword>
<dbReference type="EMBL" id="CP003557">
    <property type="protein sequence ID" value="AFN74107.1"/>
    <property type="molecule type" value="Genomic_DNA"/>
</dbReference>
<dbReference type="InterPro" id="IPR006066">
    <property type="entry name" value="NO2/SO3_Rdtase_FeS/sirohaem_BS"/>
</dbReference>
<keyword evidence="4" id="KW-0560">Oxidoreductase</keyword>
<dbReference type="InterPro" id="IPR005117">
    <property type="entry name" value="NiRdtase/SiRdtase_haem-b_fer"/>
</dbReference>
<dbReference type="Gene3D" id="3.90.480.10">
    <property type="entry name" value="Sulfite Reductase Hemoprotein,Domain 2"/>
    <property type="match status" value="1"/>
</dbReference>
<dbReference type="InterPro" id="IPR036136">
    <property type="entry name" value="Nit/Sulf_reduc_fer-like_dom_sf"/>
</dbReference>
<dbReference type="OrthoDB" id="9803707at2"/>
<dbReference type="HOGENOM" id="CLU_015667_1_1_10"/>
<dbReference type="KEGG" id="mro:MROS_0866"/>
<dbReference type="eggNOG" id="COG0155">
    <property type="taxonomic scope" value="Bacteria"/>
</dbReference>
<dbReference type="GO" id="GO:0046872">
    <property type="term" value="F:metal ion binding"/>
    <property type="evidence" value="ECO:0007669"/>
    <property type="project" value="UniProtKB-KW"/>
</dbReference>
<dbReference type="GO" id="GO:0020037">
    <property type="term" value="F:heme binding"/>
    <property type="evidence" value="ECO:0007669"/>
    <property type="project" value="InterPro"/>
</dbReference>
<dbReference type="InterPro" id="IPR045854">
    <property type="entry name" value="NO2/SO3_Rdtase_4Fe4S_sf"/>
</dbReference>
<evidence type="ECO:0000313" key="10">
    <source>
        <dbReference type="Proteomes" id="UP000009011"/>
    </source>
</evidence>
<dbReference type="SUPFAM" id="SSF56014">
    <property type="entry name" value="Nitrite and sulphite reductase 4Fe-4S domain-like"/>
    <property type="match status" value="2"/>
</dbReference>
<proteinExistence type="predicted"/>
<name>I6YU75_MELRP</name>
<dbReference type="STRING" id="1191523.MROS_0866"/>
<keyword evidence="2" id="KW-0349">Heme</keyword>
<sequence>MNAILDKIDINSGYDIYKEIDEYETVIRNFFDKKIHPERFKSYRLIYGTYGVRHHEEGTHMQRIKIPGGFILSDQMKTIAELTRDYAASGHAHITTRQDIQLHYVALENIPALLRRLANVGITTREACGNSIRNITASYLSGINPNEIFDIVPYALYCTRYFLRHPLSSTLPRKFKISFSESDEDFAYAQMHDIGAIARIENGERGFKVYAGGGLGAVPMTANLLTEFINEADFFLLIESALRVFHKHGKAERENRNKARMKFFISRVGFEKFRELTFAELKLLKKTRNIGGDLKKYIEIFPLPAPTKNGRDDGLPNNKRISEPAIKEFIELRDNRYWDIFNEGLIEQRQKGYTALLIKPELGNLNPEELNILAEFSDNYGGGYALLTPAQNILIPWINNEFIYDAYNFLAERSFFKQVSGSTRDIVSCPGAFSCRLAVTHPYNLAHDIGLNNEELGGLRIHISGCPNSCGQHHIGDIGLYGASIKSGGGIAPHYVVLLGGNIRIGKIGKVIGKIPARHAHNFIARTVELWNEEKNGNEQFHEFVDRLGFEPFRKILADYAVSNNTSDDLYKEPGFDENYKMEAESRGECAGSLLDLMAVNLFDSIRNIYEAQDDIKAGLINDAKRKCLESILLSSKMFVFLEGIEPETENDILSEFVNRIAAKNWLCNDWSNLKDIYYELKNSPGDKIDELFNYSKEFVYDCDKSFVRLQPNLKIQQCINN</sequence>
<dbReference type="Pfam" id="PF03460">
    <property type="entry name" value="NIR_SIR_ferr"/>
    <property type="match status" value="2"/>
</dbReference>
<dbReference type="PANTHER" id="PTHR32439:SF9">
    <property type="entry name" value="BLR3264 PROTEIN"/>
    <property type="match status" value="1"/>
</dbReference>
<dbReference type="GO" id="GO:0051539">
    <property type="term" value="F:4 iron, 4 sulfur cluster binding"/>
    <property type="evidence" value="ECO:0007669"/>
    <property type="project" value="UniProtKB-KW"/>
</dbReference>
<feature type="domain" description="Nitrite/Sulfite reductase ferredoxin-like" evidence="8">
    <location>
        <begin position="346"/>
        <end position="401"/>
    </location>
</feature>
<dbReference type="Gene3D" id="3.30.413.10">
    <property type="entry name" value="Sulfite Reductase Hemoprotein, domain 1"/>
    <property type="match status" value="2"/>
</dbReference>
<evidence type="ECO:0000256" key="1">
    <source>
        <dbReference type="ARBA" id="ARBA00022485"/>
    </source>
</evidence>
<evidence type="ECO:0000256" key="3">
    <source>
        <dbReference type="ARBA" id="ARBA00022723"/>
    </source>
</evidence>
<evidence type="ECO:0000259" key="8">
    <source>
        <dbReference type="Pfam" id="PF03460"/>
    </source>
</evidence>
<dbReference type="PRINTS" id="PR00397">
    <property type="entry name" value="SIROHAEM"/>
</dbReference>
<evidence type="ECO:0000313" key="9">
    <source>
        <dbReference type="EMBL" id="AFN74107.1"/>
    </source>
</evidence>
<accession>I6YU75</accession>